<feature type="domain" description="Amine oxidase" evidence="1">
    <location>
        <begin position="10"/>
        <end position="483"/>
    </location>
</feature>
<dbReference type="InterPro" id="IPR002937">
    <property type="entry name" value="Amino_oxidase"/>
</dbReference>
<sequence length="488" mass="54771">MKIGVIGGGIAGLTAAALAQQEGHDVIVFEASREWGGCAGKFQRGDYLFPAGATLGMGFEQGGVHRRVLEKLGETVEVTLLDEVMDIHLPDLTISYYHDRERLLEELSRAFPENRHAIHAFYREVWGDFEKIRPLFQQLPALPFRTVSDMMYALKGLRPNQLMTLMKLRRPLGDTLARHGLNNTMFERFIDGILLDSLQTGAKEASHLLGAVALSVYHEGAYYVEGGLYQLAHALERAVRTFGGVTRLGRDVQSIERVSDGWLVTDRRGRLELVDAVVSAIPIERTSELLKGQEQRRFKRQYRRQLKQSQWGTFSLYLVLPEDICQQQPLFQQIYHHRLPSGHAFISMSAPDDVLRTEKPERTITVSTHIDLSEWQHWKDRAAYEKLEQDWTDRLVDVVATAFPAWNRESSLLLPGGPGAWVKYTKRPHGAVGGYAQTPSQALFRAASYRTDLPNFYVCGDTIFPGAGTIGAMTSGLHVARALGATIE</sequence>
<organism evidence="2 3">
    <name type="scientific">Exiguobacterium aestuarii</name>
    <dbReference type="NCBI Taxonomy" id="273527"/>
    <lineage>
        <taxon>Bacteria</taxon>
        <taxon>Bacillati</taxon>
        <taxon>Bacillota</taxon>
        <taxon>Bacilli</taxon>
        <taxon>Bacillales</taxon>
        <taxon>Bacillales Family XII. Incertae Sedis</taxon>
        <taxon>Exiguobacterium</taxon>
    </lineage>
</organism>
<evidence type="ECO:0000313" key="2">
    <source>
        <dbReference type="EMBL" id="MFC7389951.1"/>
    </source>
</evidence>
<dbReference type="InterPro" id="IPR045892">
    <property type="entry name" value="CrtISO-like"/>
</dbReference>
<dbReference type="PANTHER" id="PTHR46313">
    <property type="match status" value="1"/>
</dbReference>
<dbReference type="EMBL" id="JBHTCE010000001">
    <property type="protein sequence ID" value="MFC7389951.1"/>
    <property type="molecule type" value="Genomic_DNA"/>
</dbReference>
<dbReference type="InterPro" id="IPR036188">
    <property type="entry name" value="FAD/NAD-bd_sf"/>
</dbReference>
<reference evidence="3" key="1">
    <citation type="journal article" date="2019" name="Int. J. Syst. Evol. Microbiol.">
        <title>The Global Catalogue of Microorganisms (GCM) 10K type strain sequencing project: providing services to taxonomists for standard genome sequencing and annotation.</title>
        <authorList>
            <consortium name="The Broad Institute Genomics Platform"/>
            <consortium name="The Broad Institute Genome Sequencing Center for Infectious Disease"/>
            <person name="Wu L."/>
            <person name="Ma J."/>
        </authorList>
    </citation>
    <scope>NUCLEOTIDE SEQUENCE [LARGE SCALE GENOMIC DNA]</scope>
    <source>
        <strain evidence="3">CCUG 55590</strain>
    </source>
</reference>
<dbReference type="Gene3D" id="3.50.50.60">
    <property type="entry name" value="FAD/NAD(P)-binding domain"/>
    <property type="match status" value="2"/>
</dbReference>
<dbReference type="PANTHER" id="PTHR46313:SF3">
    <property type="entry name" value="PROLYCOPENE ISOMERASE, CHLOROPLASTIC"/>
    <property type="match status" value="1"/>
</dbReference>
<dbReference type="Proteomes" id="UP001596439">
    <property type="component" value="Unassembled WGS sequence"/>
</dbReference>
<dbReference type="Gene3D" id="3.90.660.10">
    <property type="match status" value="1"/>
</dbReference>
<evidence type="ECO:0000259" key="1">
    <source>
        <dbReference type="Pfam" id="PF01593"/>
    </source>
</evidence>
<dbReference type="SUPFAM" id="SSF51905">
    <property type="entry name" value="FAD/NAD(P)-binding domain"/>
    <property type="match status" value="1"/>
</dbReference>
<keyword evidence="3" id="KW-1185">Reference proteome</keyword>
<accession>A0ABW2PKJ9</accession>
<proteinExistence type="predicted"/>
<name>A0ABW2PKJ9_9BACL</name>
<dbReference type="Pfam" id="PF01593">
    <property type="entry name" value="Amino_oxidase"/>
    <property type="match status" value="1"/>
</dbReference>
<protein>
    <submittedName>
        <fullName evidence="2">Phytoene desaturase family protein</fullName>
    </submittedName>
</protein>
<evidence type="ECO:0000313" key="3">
    <source>
        <dbReference type="Proteomes" id="UP001596439"/>
    </source>
</evidence>
<dbReference type="RefSeq" id="WP_214788453.1">
    <property type="nucleotide sequence ID" value="NZ_JANIEL010000004.1"/>
</dbReference>
<gene>
    <name evidence="2" type="ORF">ACFQO8_07315</name>
</gene>
<comment type="caution">
    <text evidence="2">The sequence shown here is derived from an EMBL/GenBank/DDBJ whole genome shotgun (WGS) entry which is preliminary data.</text>
</comment>